<dbReference type="AlphaFoldDB" id="A0A328BXP5"/>
<dbReference type="EMBL" id="QHKM01000001">
    <property type="protein sequence ID" value="RAK70604.1"/>
    <property type="molecule type" value="Genomic_DNA"/>
</dbReference>
<dbReference type="Proteomes" id="UP000248553">
    <property type="component" value="Unassembled WGS sequence"/>
</dbReference>
<comment type="caution">
    <text evidence="1">The sequence shown here is derived from an EMBL/GenBank/DDBJ whole genome shotgun (WGS) entry which is preliminary data.</text>
</comment>
<organism evidence="1 2">
    <name type="scientific">Hymenobacter edaphi</name>
    <dbReference type="NCBI Taxonomy" id="2211146"/>
    <lineage>
        <taxon>Bacteria</taxon>
        <taxon>Pseudomonadati</taxon>
        <taxon>Bacteroidota</taxon>
        <taxon>Cytophagia</taxon>
        <taxon>Cytophagales</taxon>
        <taxon>Hymenobacteraceae</taxon>
        <taxon>Hymenobacter</taxon>
    </lineage>
</organism>
<gene>
    <name evidence="1" type="ORF">DLM85_07160</name>
</gene>
<name>A0A328BXP5_9BACT</name>
<keyword evidence="2" id="KW-1185">Reference proteome</keyword>
<sequence>MRSELTRLQRIEQHLLGPAPTAEAAAAWQLERLLDPALAADAAAQQQLYQGLQRAGRRQLRQELQAIHRQLYGPPPGGWLRAAAGELRALLRRFRR</sequence>
<proteinExistence type="predicted"/>
<reference evidence="2" key="1">
    <citation type="submission" date="2018-05" db="EMBL/GenBank/DDBJ databases">
        <authorList>
            <person name="Nie L."/>
        </authorList>
    </citation>
    <scope>NUCLEOTIDE SEQUENCE [LARGE SCALE GENOMIC DNA]</scope>
    <source>
        <strain evidence="2">NL</strain>
    </source>
</reference>
<protein>
    <submittedName>
        <fullName evidence="1">Uncharacterized protein</fullName>
    </submittedName>
</protein>
<evidence type="ECO:0000313" key="2">
    <source>
        <dbReference type="Proteomes" id="UP000248553"/>
    </source>
</evidence>
<accession>A0A328BXP5</accession>
<evidence type="ECO:0000313" key="1">
    <source>
        <dbReference type="EMBL" id="RAK70604.1"/>
    </source>
</evidence>
<dbReference type="RefSeq" id="WP_111477354.1">
    <property type="nucleotide sequence ID" value="NZ_QHKM01000001.1"/>
</dbReference>